<keyword evidence="4 6" id="KW-0732">Signal</keyword>
<evidence type="ECO:0000256" key="1">
    <source>
        <dbReference type="ARBA" id="ARBA00004191"/>
    </source>
</evidence>
<comment type="subcellular location">
    <subcellularLocation>
        <location evidence="1">Secreted</location>
        <location evidence="1">Cell wall</location>
    </subcellularLocation>
</comment>
<organism evidence="9">
    <name type="scientific">Candida tenuis (strain ATCC 10573 / BCRC 21748 / CBS 615 / JCM 9827 / NBRC 10315 / NRRL Y-1498 / VKM Y-70)</name>
    <name type="common">Yeast</name>
    <name type="synonym">Yamadazyma tenuis</name>
    <dbReference type="NCBI Taxonomy" id="590646"/>
    <lineage>
        <taxon>Eukaryota</taxon>
        <taxon>Fungi</taxon>
        <taxon>Dikarya</taxon>
        <taxon>Ascomycota</taxon>
        <taxon>Saccharomycotina</taxon>
        <taxon>Pichiomycetes</taxon>
        <taxon>Debaryomycetaceae</taxon>
        <taxon>Yamadazyma</taxon>
    </lineage>
</organism>
<sequence length="333" mass="35247">MKLTSLFNTLFLVASALASDIHITKNTDTVGNSEVNYGDVTVDSGITWNLVDAEYVHFHGDFDNEGDVYVTSDSASCAVNFKISGVNTKTTNSGQIVVSSGDSFTSPVFRIGGNTFENTGKIFFGGYGKTGLPIGEITSSSFHNNGLIALYQDKRNSGLVKLGAFLGSLTNDGTVCLKNQAFSQQGRILGTGCFDIGENGNVWIKSAALSITETQNFYFSSTGGSIRVEAVSAPQTFHVSNWGGDNVIGLSLPISEFGYSEDGILTVKCGLLPFYFDIGTGYDFNKMKQVTADFGTGIGTVINGGIVYQDDAPSSSRPSICATCEDLPSAPSL</sequence>
<dbReference type="HOGENOM" id="CLU_006199_3_0_1"/>
<dbReference type="InterPro" id="IPR021031">
    <property type="entry name" value="Hyphal-reg_cell_wall_N"/>
</dbReference>
<evidence type="ECO:0000313" key="9">
    <source>
        <dbReference type="Proteomes" id="UP000000707"/>
    </source>
</evidence>
<dbReference type="RefSeq" id="XP_006683698.1">
    <property type="nucleotide sequence ID" value="XM_006683635.1"/>
</dbReference>
<evidence type="ECO:0000256" key="5">
    <source>
        <dbReference type="ARBA" id="ARBA00023180"/>
    </source>
</evidence>
<feature type="signal peptide" evidence="6">
    <location>
        <begin position="1"/>
        <end position="18"/>
    </location>
</feature>
<keyword evidence="2" id="KW-0134">Cell wall</keyword>
<evidence type="ECO:0000256" key="6">
    <source>
        <dbReference type="SAM" id="SignalP"/>
    </source>
</evidence>
<dbReference type="Pfam" id="PF11765">
    <property type="entry name" value="Hyphal_reg_CWP"/>
    <property type="match status" value="1"/>
</dbReference>
<dbReference type="KEGG" id="cten:18246385"/>
<name>G3AW36_CANTC</name>
<evidence type="ECO:0000259" key="7">
    <source>
        <dbReference type="Pfam" id="PF11765"/>
    </source>
</evidence>
<gene>
    <name evidence="8" type="ORF">CANTEDRAFT_112175</name>
</gene>
<feature type="chain" id="PRO_5003442604" description="Hyphally-regulated cell wall protein N-terminal domain-containing protein" evidence="6">
    <location>
        <begin position="19"/>
        <end position="333"/>
    </location>
</feature>
<keyword evidence="3" id="KW-0964">Secreted</keyword>
<evidence type="ECO:0000256" key="3">
    <source>
        <dbReference type="ARBA" id="ARBA00022525"/>
    </source>
</evidence>
<proteinExistence type="predicted"/>
<reference evidence="8 9" key="1">
    <citation type="journal article" date="2011" name="Proc. Natl. Acad. Sci. U.S.A.">
        <title>Comparative genomics of xylose-fermenting fungi for enhanced biofuel production.</title>
        <authorList>
            <person name="Wohlbach D.J."/>
            <person name="Kuo A."/>
            <person name="Sato T.K."/>
            <person name="Potts K.M."/>
            <person name="Salamov A.A."/>
            <person name="LaButti K.M."/>
            <person name="Sun H."/>
            <person name="Clum A."/>
            <person name="Pangilinan J.L."/>
            <person name="Lindquist E.A."/>
            <person name="Lucas S."/>
            <person name="Lapidus A."/>
            <person name="Jin M."/>
            <person name="Gunawan C."/>
            <person name="Balan V."/>
            <person name="Dale B.E."/>
            <person name="Jeffries T.W."/>
            <person name="Zinkel R."/>
            <person name="Barry K.W."/>
            <person name="Grigoriev I.V."/>
            <person name="Gasch A.P."/>
        </authorList>
    </citation>
    <scope>NUCLEOTIDE SEQUENCE [LARGE SCALE GENOMIC DNA]</scope>
    <source>
        <strain evidence="9">ATCC 10573 / BCRC 21748 / CBS 615 / JCM 9827 / NBRC 10315 / NRRL Y-1498 / VKM Y-70</strain>
    </source>
</reference>
<protein>
    <recommendedName>
        <fullName evidence="7">Hyphally-regulated cell wall protein N-terminal domain-containing protein</fullName>
    </recommendedName>
</protein>
<dbReference type="EMBL" id="GL996510">
    <property type="protein sequence ID" value="EGV66440.1"/>
    <property type="molecule type" value="Genomic_DNA"/>
</dbReference>
<evidence type="ECO:0000256" key="4">
    <source>
        <dbReference type="ARBA" id="ARBA00022729"/>
    </source>
</evidence>
<keyword evidence="9" id="KW-1185">Reference proteome</keyword>
<dbReference type="OrthoDB" id="4022214at2759"/>
<evidence type="ECO:0000256" key="2">
    <source>
        <dbReference type="ARBA" id="ARBA00022512"/>
    </source>
</evidence>
<dbReference type="eggNOG" id="KOG1216">
    <property type="taxonomic scope" value="Eukaryota"/>
</dbReference>
<dbReference type="GO" id="GO:0009277">
    <property type="term" value="C:fungal-type cell wall"/>
    <property type="evidence" value="ECO:0007669"/>
    <property type="project" value="UniProtKB-ARBA"/>
</dbReference>
<feature type="domain" description="Hyphally-regulated cell wall protein N-terminal" evidence="7">
    <location>
        <begin position="13"/>
        <end position="331"/>
    </location>
</feature>
<dbReference type="Proteomes" id="UP000000707">
    <property type="component" value="Unassembled WGS sequence"/>
</dbReference>
<dbReference type="GeneID" id="18246385"/>
<dbReference type="AlphaFoldDB" id="G3AW36"/>
<evidence type="ECO:0000313" key="8">
    <source>
        <dbReference type="EMBL" id="EGV66440.1"/>
    </source>
</evidence>
<accession>G3AW36</accession>
<keyword evidence="5" id="KW-0325">Glycoprotein</keyword>